<proteinExistence type="predicted"/>
<dbReference type="Proteomes" id="UP001219525">
    <property type="component" value="Unassembled WGS sequence"/>
</dbReference>
<feature type="region of interest" description="Disordered" evidence="1">
    <location>
        <begin position="262"/>
        <end position="336"/>
    </location>
</feature>
<keyword evidence="3" id="KW-1185">Reference proteome</keyword>
<feature type="compositionally biased region" description="Low complexity" evidence="1">
    <location>
        <begin position="374"/>
        <end position="401"/>
    </location>
</feature>
<organism evidence="2 3">
    <name type="scientific">Mycena pura</name>
    <dbReference type="NCBI Taxonomy" id="153505"/>
    <lineage>
        <taxon>Eukaryota</taxon>
        <taxon>Fungi</taxon>
        <taxon>Dikarya</taxon>
        <taxon>Basidiomycota</taxon>
        <taxon>Agaricomycotina</taxon>
        <taxon>Agaricomycetes</taxon>
        <taxon>Agaricomycetidae</taxon>
        <taxon>Agaricales</taxon>
        <taxon>Marasmiineae</taxon>
        <taxon>Mycenaceae</taxon>
        <taxon>Mycena</taxon>
    </lineage>
</organism>
<dbReference type="EMBL" id="JARJCW010000030">
    <property type="protein sequence ID" value="KAJ7209750.1"/>
    <property type="molecule type" value="Genomic_DNA"/>
</dbReference>
<evidence type="ECO:0000313" key="3">
    <source>
        <dbReference type="Proteomes" id="UP001219525"/>
    </source>
</evidence>
<feature type="region of interest" description="Disordered" evidence="1">
    <location>
        <begin position="364"/>
        <end position="402"/>
    </location>
</feature>
<feature type="compositionally biased region" description="Polar residues" evidence="1">
    <location>
        <begin position="443"/>
        <end position="472"/>
    </location>
</feature>
<evidence type="ECO:0000256" key="1">
    <source>
        <dbReference type="SAM" id="MobiDB-lite"/>
    </source>
</evidence>
<feature type="region of interest" description="Disordered" evidence="1">
    <location>
        <begin position="443"/>
        <end position="495"/>
    </location>
</feature>
<dbReference type="AlphaFoldDB" id="A0AAD6VDW7"/>
<feature type="compositionally biased region" description="Polar residues" evidence="1">
    <location>
        <begin position="481"/>
        <end position="490"/>
    </location>
</feature>
<evidence type="ECO:0000313" key="2">
    <source>
        <dbReference type="EMBL" id="KAJ7209750.1"/>
    </source>
</evidence>
<sequence>MLSCRGRQRAAVPLIRSSCRYSSSNSGPSSAARTSRRDSPRLNHVLGRRAIVLRARDGIASPVDALAIIRTVERRFGRVAEFRFHRDADMGNRYQFMAYLSFWDLAAYDRVPKTSTPLCVKVPAGPDIMSGGPGLADITPFLEARDWADSDLTNEVDGDRCQQESPSDGSRVIQFQVDHYDGAFQTNKVDPPVYMARFRRALISHFVHWGGFATKKPLPIPVTITRSHRLFGDTEVDHPYMRYQLQEWGRLIKPFGFEKATPAEEKEEATNPATQNSIPETSENTQYTKDFREHPGLSRSPSTVLFSSPLDKHHLSSNSATQSSIPETSENTQHNLSSDTLDALPWLTNAPLATHAVETTGTAVPPSVNTYTHSTPSNTTVSSSLTTTPLQLQPAAQPAATNSLSIEAEATARPGKHAPLDTPRKPPAVTEQVRAARRLMRQVQPSVGSSKPNAKATALQQKQFTQPATSTKKTPKVTRKSAGSTSTTQALERPIEVEERTAGVAARLKGMLGGWL</sequence>
<feature type="compositionally biased region" description="Polar residues" evidence="1">
    <location>
        <begin position="275"/>
        <end position="288"/>
    </location>
</feature>
<name>A0AAD6VDW7_9AGAR</name>
<gene>
    <name evidence="2" type="ORF">GGX14DRAFT_452985</name>
</gene>
<feature type="compositionally biased region" description="Polar residues" evidence="1">
    <location>
        <begin position="316"/>
        <end position="336"/>
    </location>
</feature>
<reference evidence="2" key="1">
    <citation type="submission" date="2023-03" db="EMBL/GenBank/DDBJ databases">
        <title>Massive genome expansion in bonnet fungi (Mycena s.s.) driven by repeated elements and novel gene families across ecological guilds.</title>
        <authorList>
            <consortium name="Lawrence Berkeley National Laboratory"/>
            <person name="Harder C.B."/>
            <person name="Miyauchi S."/>
            <person name="Viragh M."/>
            <person name="Kuo A."/>
            <person name="Thoen E."/>
            <person name="Andreopoulos B."/>
            <person name="Lu D."/>
            <person name="Skrede I."/>
            <person name="Drula E."/>
            <person name="Henrissat B."/>
            <person name="Morin E."/>
            <person name="Kohler A."/>
            <person name="Barry K."/>
            <person name="LaButti K."/>
            <person name="Morin E."/>
            <person name="Salamov A."/>
            <person name="Lipzen A."/>
            <person name="Mereny Z."/>
            <person name="Hegedus B."/>
            <person name="Baldrian P."/>
            <person name="Stursova M."/>
            <person name="Weitz H."/>
            <person name="Taylor A."/>
            <person name="Grigoriev I.V."/>
            <person name="Nagy L.G."/>
            <person name="Martin F."/>
            <person name="Kauserud H."/>
        </authorList>
    </citation>
    <scope>NUCLEOTIDE SEQUENCE</scope>
    <source>
        <strain evidence="2">9144</strain>
    </source>
</reference>
<protein>
    <submittedName>
        <fullName evidence="2">Uncharacterized protein</fullName>
    </submittedName>
</protein>
<accession>A0AAD6VDW7</accession>
<feature type="compositionally biased region" description="Polar residues" evidence="1">
    <location>
        <begin position="364"/>
        <end position="373"/>
    </location>
</feature>
<comment type="caution">
    <text evidence="2">The sequence shown here is derived from an EMBL/GenBank/DDBJ whole genome shotgun (WGS) entry which is preliminary data.</text>
</comment>